<feature type="coiled-coil region" evidence="1">
    <location>
        <begin position="353"/>
        <end position="380"/>
    </location>
</feature>
<feature type="compositionally biased region" description="Basic and acidic residues" evidence="2">
    <location>
        <begin position="543"/>
        <end position="568"/>
    </location>
</feature>
<comment type="caution">
    <text evidence="3">The sequence shown here is derived from an EMBL/GenBank/DDBJ whole genome shotgun (WGS) entry which is preliminary data.</text>
</comment>
<protein>
    <submittedName>
        <fullName evidence="3">Uncharacterized protein</fullName>
    </submittedName>
</protein>
<feature type="coiled-coil region" evidence="1">
    <location>
        <begin position="686"/>
        <end position="724"/>
    </location>
</feature>
<feature type="compositionally biased region" description="Basic and acidic residues" evidence="2">
    <location>
        <begin position="736"/>
        <end position="756"/>
    </location>
</feature>
<evidence type="ECO:0000256" key="1">
    <source>
        <dbReference type="SAM" id="Coils"/>
    </source>
</evidence>
<name>A0ABQ6M9N0_9STRA</name>
<feature type="region of interest" description="Disordered" evidence="2">
    <location>
        <begin position="837"/>
        <end position="858"/>
    </location>
</feature>
<feature type="coiled-coil region" evidence="1">
    <location>
        <begin position="19"/>
        <end position="53"/>
    </location>
</feature>
<accession>A0ABQ6M9N0</accession>
<feature type="coiled-coil region" evidence="1">
    <location>
        <begin position="169"/>
        <end position="222"/>
    </location>
</feature>
<keyword evidence="1" id="KW-0175">Coiled coil</keyword>
<dbReference type="EMBL" id="BRYB01002595">
    <property type="protein sequence ID" value="GMI22273.1"/>
    <property type="molecule type" value="Genomic_DNA"/>
</dbReference>
<evidence type="ECO:0000313" key="3">
    <source>
        <dbReference type="EMBL" id="GMI22273.1"/>
    </source>
</evidence>
<feature type="region of interest" description="Disordered" evidence="2">
    <location>
        <begin position="783"/>
        <end position="807"/>
    </location>
</feature>
<feature type="compositionally biased region" description="Gly residues" evidence="2">
    <location>
        <begin position="838"/>
        <end position="853"/>
    </location>
</feature>
<gene>
    <name evidence="3" type="ORF">TeGR_g5848</name>
</gene>
<evidence type="ECO:0000256" key="2">
    <source>
        <dbReference type="SAM" id="MobiDB-lite"/>
    </source>
</evidence>
<keyword evidence="4" id="KW-1185">Reference proteome</keyword>
<reference evidence="3 4" key="1">
    <citation type="journal article" date="2023" name="Commun. Biol.">
        <title>Genome analysis of Parmales, the sister group of diatoms, reveals the evolutionary specialization of diatoms from phago-mixotrophs to photoautotrophs.</title>
        <authorList>
            <person name="Ban H."/>
            <person name="Sato S."/>
            <person name="Yoshikawa S."/>
            <person name="Yamada K."/>
            <person name="Nakamura Y."/>
            <person name="Ichinomiya M."/>
            <person name="Sato N."/>
            <person name="Blanc-Mathieu R."/>
            <person name="Endo H."/>
            <person name="Kuwata A."/>
            <person name="Ogata H."/>
        </authorList>
    </citation>
    <scope>NUCLEOTIDE SEQUENCE [LARGE SCALE GENOMIC DNA]</scope>
</reference>
<feature type="region of interest" description="Disordered" evidence="2">
    <location>
        <begin position="736"/>
        <end position="757"/>
    </location>
</feature>
<dbReference type="Proteomes" id="UP001165060">
    <property type="component" value="Unassembled WGS sequence"/>
</dbReference>
<evidence type="ECO:0000313" key="4">
    <source>
        <dbReference type="Proteomes" id="UP001165060"/>
    </source>
</evidence>
<feature type="compositionally biased region" description="Basic and acidic residues" evidence="2">
    <location>
        <begin position="580"/>
        <end position="594"/>
    </location>
</feature>
<feature type="non-terminal residue" evidence="3">
    <location>
        <position position="1"/>
    </location>
</feature>
<sequence length="980" mass="112216">CEGLEKRCADMKALLGVQVKEKEGEIINLRADLERETSALQKAEEKRETAINKHRASSLRKILSTSPASLSVAFFKWAQISAYDKRCSLDAEVAKHSDEMDGLKRSLSSRFESETKESINTARKQASEYCKKVQLEHSNSTTSLTKDVEGLRVKCGELSRKLNVAGEDRELLKKRILELNGHVKALEAKHAVELRGAADAAKQQAEAEVSVAVSRAVELEKSKLELERGRCLLELEKSLRKEHMEELKEFELCKKREFGESMASARQELEKRVGETEARMKEQAARFEHIKESDVARECEKIREDTEKRVKTECESYWRDMVKGAQETTRREESERHSQLLHQATEKVENGWAAKLEAKVAELGAEKREQINRIREASESKIKIAVGEERARSARMLENARNELSNELTGGHAQQLRGIVERHKKQLVDIENKWLLKVEELQKQVQAEVEARKEGVKREADKWEKVVEGCEQQRLEEVRELQCSGREEAESERRQITEAAKKAIEEARRRYNALRAEFEKVKSKLVDEEGLWKKKEVSWKKKMGEAKAKGEEAEKALEEKDGEVERLETMVTVMSEEAEELKSKSGEREEEAKRLNQAIGDLTTKVKTVEEERAKVEQEGLLLVEETKDMMKSMVKKEELDSVMAAWQKEKVDRGEVERAVTEMNARWKERARVWDDRQRGVEKELKEKEGDVGRLTAELSGLKAEAEETRVAERRKAEERERALRTEWGLLVDEEGKKGEDRGRDEERREGEKKVLSMAKEMAAAKVEWEVKVDKLGMEGKGEREGWERRVAEAEEREERERKRRGEMAVVVGELEGQVEDGKRVGKVLEEVRSLLGGAGGGRGEGGGGGRGGEMEDEYNRKVEELKKAVDKGKEIEDYVRETEASLKDFNNHKGGGNLSPNGGFNIANVKKGRRLNEELEDGLRLVEGNRRVVKGLQREIGEVNEQRRVWERGQREKERQERERLEAVLDKVRGVLRV</sequence>
<proteinExistence type="predicted"/>
<feature type="region of interest" description="Disordered" evidence="2">
    <location>
        <begin position="543"/>
        <end position="596"/>
    </location>
</feature>
<organism evidence="3 4">
    <name type="scientific">Tetraparma gracilis</name>
    <dbReference type="NCBI Taxonomy" id="2962635"/>
    <lineage>
        <taxon>Eukaryota</taxon>
        <taxon>Sar</taxon>
        <taxon>Stramenopiles</taxon>
        <taxon>Ochrophyta</taxon>
        <taxon>Bolidophyceae</taxon>
        <taxon>Parmales</taxon>
        <taxon>Triparmaceae</taxon>
        <taxon>Tetraparma</taxon>
    </lineage>
</organism>